<evidence type="ECO:0000256" key="6">
    <source>
        <dbReference type="ARBA" id="ARBA00022741"/>
    </source>
</evidence>
<evidence type="ECO:0000256" key="3">
    <source>
        <dbReference type="ARBA" id="ARBA00022695"/>
    </source>
</evidence>
<evidence type="ECO:0000256" key="7">
    <source>
        <dbReference type="ARBA" id="ARBA00022833"/>
    </source>
</evidence>
<dbReference type="InterPro" id="IPR045085">
    <property type="entry name" value="HLD_clamp_pol_III_gamma_tau"/>
</dbReference>
<dbReference type="RefSeq" id="WP_168810059.1">
    <property type="nucleotide sequence ID" value="NZ_CP051205.1"/>
</dbReference>
<accession>A0AAE6ZL36</accession>
<evidence type="ECO:0000256" key="12">
    <source>
        <dbReference type="SAM" id="MobiDB-lite"/>
    </source>
</evidence>
<evidence type="ECO:0000256" key="8">
    <source>
        <dbReference type="ARBA" id="ARBA00022840"/>
    </source>
</evidence>
<dbReference type="Pfam" id="PF13177">
    <property type="entry name" value="DNA_pol3_delta2"/>
    <property type="match status" value="1"/>
</dbReference>
<keyword evidence="3 11" id="KW-0548">Nucleotidyltransferase</keyword>
<dbReference type="KEGG" id="coy:HF329_29490"/>
<sequence length="672" mass="73216">MENFIVSARKYRPQNFSTVVGQAHITTTLKNAIRNNQLAHAFLFCGPRGVGKTTCARILAKTINCENLQPDGEACNECHSCKSFNEGSSFNIHELDAASNNSVDDIRTLVEQVRFSPQAGKYKIYIIDEVHMLSSSAFNAFLKTLEEPPSYAIFILATTEKHKILPTILSRCQIFDFKRITIQDTVDHLKEICEKEHIQADADALHLVAQKTDGCMRDSLSTLDKIVSFTSGHLTYQNTLEHLNILDYDYFFRIMDTVLQQDVSTALLIFDEILQKGFEGDNFLNGWAEFLRNLLLSKEEKAFHLVEVSGNLKDRYKQLSGKISPAYLITALHLLNETEINYRLARNKRLHVEMALIKLCYLQQAVSLVSDDNNGEVLKKKLVADGTPPQRLRAPGPQPAAAKPATTASIVAQSPETARLTVDSTPAAAVQAQAPAPAAGNPGQAANTAAAGMNTGAPAGHPANGASASSTPISDNTAAPARPAPAAAGAAPVATPNTQATAYATGSQAGAATAAKPAAPASKLTGLAAMKEALAAKQQTNAQVQSIPLTAGALEVYWEEFIDRFRQANKMTVVSNLALAVLKLLGATEIGIVSRNIVQHRFMEEEKMAISEFFKQKFSNPTLVLTLQLDESQQVQDLGPAPLSSREQFQHMSEKYPLVKELKDRLNMELDF</sequence>
<evidence type="ECO:0000313" key="14">
    <source>
        <dbReference type="EMBL" id="QJB35214.1"/>
    </source>
</evidence>
<dbReference type="InterPro" id="IPR003593">
    <property type="entry name" value="AAA+_ATPase"/>
</dbReference>
<dbReference type="PANTHER" id="PTHR11669">
    <property type="entry name" value="REPLICATION FACTOR C / DNA POLYMERASE III GAMMA-TAU SUBUNIT"/>
    <property type="match status" value="1"/>
</dbReference>
<dbReference type="GO" id="GO:0003677">
    <property type="term" value="F:DNA binding"/>
    <property type="evidence" value="ECO:0007669"/>
    <property type="project" value="InterPro"/>
</dbReference>
<evidence type="ECO:0000256" key="4">
    <source>
        <dbReference type="ARBA" id="ARBA00022705"/>
    </source>
</evidence>
<dbReference type="SUPFAM" id="SSF52540">
    <property type="entry name" value="P-loop containing nucleoside triphosphate hydrolases"/>
    <property type="match status" value="1"/>
</dbReference>
<feature type="domain" description="AAA+ ATPase" evidence="13">
    <location>
        <begin position="38"/>
        <end position="181"/>
    </location>
</feature>
<dbReference type="PRINTS" id="PR00300">
    <property type="entry name" value="CLPPROTEASEA"/>
</dbReference>
<dbReference type="FunFam" id="1.10.8.60:FF:000013">
    <property type="entry name" value="DNA polymerase III subunit gamma/tau"/>
    <property type="match status" value="1"/>
</dbReference>
<feature type="compositionally biased region" description="Low complexity" evidence="12">
    <location>
        <begin position="399"/>
        <end position="408"/>
    </location>
</feature>
<dbReference type="GO" id="GO:0046872">
    <property type="term" value="F:metal ion binding"/>
    <property type="evidence" value="ECO:0007669"/>
    <property type="project" value="UniProtKB-KW"/>
</dbReference>
<comment type="function">
    <text evidence="11">DNA polymerase III is a complex, multichain enzyme responsible for most of the replicative synthesis in bacteria. This DNA polymerase also exhibits 3' to 5' exonuclease activity.</text>
</comment>
<comment type="similarity">
    <text evidence="1 11">Belongs to the DnaX/STICHEL family.</text>
</comment>
<evidence type="ECO:0000256" key="10">
    <source>
        <dbReference type="ARBA" id="ARBA00049244"/>
    </source>
</evidence>
<dbReference type="InterPro" id="IPR022754">
    <property type="entry name" value="DNA_pol_III_gamma-3"/>
</dbReference>
<feature type="compositionally biased region" description="Low complexity" evidence="12">
    <location>
        <begin position="478"/>
        <end position="493"/>
    </location>
</feature>
<dbReference type="InterPro" id="IPR027417">
    <property type="entry name" value="P-loop_NTPase"/>
</dbReference>
<proteinExistence type="inferred from homology"/>
<dbReference type="GO" id="GO:0003887">
    <property type="term" value="F:DNA-directed DNA polymerase activity"/>
    <property type="evidence" value="ECO:0007669"/>
    <property type="project" value="UniProtKB-KW"/>
</dbReference>
<dbReference type="Proteomes" id="UP000502421">
    <property type="component" value="Chromosome"/>
</dbReference>
<dbReference type="Pfam" id="PF12169">
    <property type="entry name" value="DNA_pol3_gamma3"/>
    <property type="match status" value="1"/>
</dbReference>
<evidence type="ECO:0000256" key="11">
    <source>
        <dbReference type="RuleBase" id="RU364063"/>
    </source>
</evidence>
<dbReference type="SMART" id="SM00382">
    <property type="entry name" value="AAA"/>
    <property type="match status" value="1"/>
</dbReference>
<feature type="compositionally biased region" description="Polar residues" evidence="12">
    <location>
        <begin position="466"/>
        <end position="477"/>
    </location>
</feature>
<dbReference type="Gene3D" id="3.40.50.300">
    <property type="entry name" value="P-loop containing nucleotide triphosphate hydrolases"/>
    <property type="match status" value="1"/>
</dbReference>
<dbReference type="NCBIfam" id="TIGR02397">
    <property type="entry name" value="dnaX_nterm"/>
    <property type="match status" value="1"/>
</dbReference>
<dbReference type="SUPFAM" id="SSF48019">
    <property type="entry name" value="post-AAA+ oligomerization domain-like"/>
    <property type="match status" value="1"/>
</dbReference>
<dbReference type="Gene3D" id="1.20.272.10">
    <property type="match status" value="1"/>
</dbReference>
<dbReference type="FunFam" id="3.40.50.300:FF:000014">
    <property type="entry name" value="DNA polymerase III subunit gamma/tau"/>
    <property type="match status" value="1"/>
</dbReference>
<dbReference type="InterPro" id="IPR050238">
    <property type="entry name" value="DNA_Rep/Repair_Clamp_Loader"/>
</dbReference>
<dbReference type="InterPro" id="IPR001270">
    <property type="entry name" value="ClpA/B"/>
</dbReference>
<keyword evidence="9 11" id="KW-0239">DNA-directed DNA polymerase</keyword>
<feature type="compositionally biased region" description="Low complexity" evidence="12">
    <location>
        <begin position="425"/>
        <end position="460"/>
    </location>
</feature>
<dbReference type="CDD" id="cd18137">
    <property type="entry name" value="HLD_clamp_pol_III_gamma_tau"/>
    <property type="match status" value="1"/>
</dbReference>
<keyword evidence="2 11" id="KW-0808">Transferase</keyword>
<keyword evidence="5" id="KW-0479">Metal-binding</keyword>
<evidence type="ECO:0000256" key="9">
    <source>
        <dbReference type="ARBA" id="ARBA00022932"/>
    </source>
</evidence>
<dbReference type="GO" id="GO:0005524">
    <property type="term" value="F:ATP binding"/>
    <property type="evidence" value="ECO:0007669"/>
    <property type="project" value="UniProtKB-KW"/>
</dbReference>
<protein>
    <recommendedName>
        <fullName evidence="11">DNA polymerase III subunit gamma/tau</fullName>
        <ecNumber evidence="11">2.7.7.7</ecNumber>
    </recommendedName>
</protein>
<evidence type="ECO:0000256" key="2">
    <source>
        <dbReference type="ARBA" id="ARBA00022679"/>
    </source>
</evidence>
<dbReference type="InterPro" id="IPR012763">
    <property type="entry name" value="DNA_pol_III_sug/sutau_N"/>
</dbReference>
<dbReference type="GO" id="GO:0009360">
    <property type="term" value="C:DNA polymerase III complex"/>
    <property type="evidence" value="ECO:0007669"/>
    <property type="project" value="InterPro"/>
</dbReference>
<keyword evidence="8 11" id="KW-0067">ATP-binding</keyword>
<dbReference type="CDD" id="cd00009">
    <property type="entry name" value="AAA"/>
    <property type="match status" value="1"/>
</dbReference>
<dbReference type="GO" id="GO:0006261">
    <property type="term" value="P:DNA-templated DNA replication"/>
    <property type="evidence" value="ECO:0007669"/>
    <property type="project" value="TreeGrafter"/>
</dbReference>
<dbReference type="AlphaFoldDB" id="A0AAE6ZL36"/>
<reference evidence="15" key="1">
    <citation type="submission" date="2020-04" db="EMBL/GenBank/DDBJ databases">
        <authorList>
            <person name="Kittiwongwattana C."/>
        </authorList>
    </citation>
    <scope>NUCLEOTIDE SEQUENCE [LARGE SCALE GENOMIC DNA]</scope>
    <source>
        <strain evidence="15">1310</strain>
    </source>
</reference>
<keyword evidence="6 11" id="KW-0547">Nucleotide-binding</keyword>
<dbReference type="NCBIfam" id="NF004046">
    <property type="entry name" value="PRK05563.1"/>
    <property type="match status" value="1"/>
</dbReference>
<gene>
    <name evidence="11" type="primary">dnaX</name>
    <name evidence="14" type="ORF">HF329_29490</name>
</gene>
<keyword evidence="7" id="KW-0862">Zinc</keyword>
<organism evidence="14 15">
    <name type="scientific">Chitinophaga oryzae</name>
    <dbReference type="NCBI Taxonomy" id="2725414"/>
    <lineage>
        <taxon>Bacteria</taxon>
        <taxon>Pseudomonadati</taxon>
        <taxon>Bacteroidota</taxon>
        <taxon>Chitinophagia</taxon>
        <taxon>Chitinophagales</taxon>
        <taxon>Chitinophagaceae</taxon>
        <taxon>Chitinophaga</taxon>
    </lineage>
</organism>
<dbReference type="Pfam" id="PF22608">
    <property type="entry name" value="DNAX_ATPase_lid"/>
    <property type="match status" value="1"/>
</dbReference>
<feature type="region of interest" description="Disordered" evidence="12">
    <location>
        <begin position="384"/>
        <end position="493"/>
    </location>
</feature>
<dbReference type="PANTHER" id="PTHR11669:SF0">
    <property type="entry name" value="PROTEIN STICHEL-LIKE 2"/>
    <property type="match status" value="1"/>
</dbReference>
<name>A0AAE6ZL36_9BACT</name>
<dbReference type="Gene3D" id="1.10.8.60">
    <property type="match status" value="1"/>
</dbReference>
<dbReference type="NCBIfam" id="NF011531">
    <property type="entry name" value="PRK14971.1"/>
    <property type="match status" value="1"/>
</dbReference>
<dbReference type="EC" id="2.7.7.7" evidence="11"/>
<comment type="catalytic activity">
    <reaction evidence="10 11">
        <text>DNA(n) + a 2'-deoxyribonucleoside 5'-triphosphate = DNA(n+1) + diphosphate</text>
        <dbReference type="Rhea" id="RHEA:22508"/>
        <dbReference type="Rhea" id="RHEA-COMP:17339"/>
        <dbReference type="Rhea" id="RHEA-COMP:17340"/>
        <dbReference type="ChEBI" id="CHEBI:33019"/>
        <dbReference type="ChEBI" id="CHEBI:61560"/>
        <dbReference type="ChEBI" id="CHEBI:173112"/>
        <dbReference type="EC" id="2.7.7.7"/>
    </reaction>
</comment>
<keyword evidence="4 11" id="KW-0235">DNA replication</keyword>
<evidence type="ECO:0000256" key="1">
    <source>
        <dbReference type="ARBA" id="ARBA00006360"/>
    </source>
</evidence>
<evidence type="ECO:0000256" key="5">
    <source>
        <dbReference type="ARBA" id="ARBA00022723"/>
    </source>
</evidence>
<evidence type="ECO:0000259" key="13">
    <source>
        <dbReference type="SMART" id="SM00382"/>
    </source>
</evidence>
<dbReference type="InterPro" id="IPR008921">
    <property type="entry name" value="DNA_pol3_clamp-load_cplx_C"/>
</dbReference>
<evidence type="ECO:0000313" key="15">
    <source>
        <dbReference type="Proteomes" id="UP000502421"/>
    </source>
</evidence>
<dbReference type="EMBL" id="CP051205">
    <property type="protein sequence ID" value="QJB35214.1"/>
    <property type="molecule type" value="Genomic_DNA"/>
</dbReference>
<comment type="subunit">
    <text evidence="11">DNA polymerase III contains a core (composed of alpha, epsilon and theta chains) that associates with a tau subunit. This core dimerizes to form the POLIII' complex. PolIII' associates with the gamma complex (composed of gamma, delta, delta', psi and chi chains) and with the beta chain to form the complete DNA polymerase III complex.</text>
</comment>